<evidence type="ECO:0000313" key="3">
    <source>
        <dbReference type="Proteomes" id="UP001165302"/>
    </source>
</evidence>
<keyword evidence="3" id="KW-1185">Reference proteome</keyword>
<gene>
    <name evidence="2" type="ORF">IPZ78_07645</name>
</gene>
<dbReference type="EMBL" id="JADEYP010000011">
    <property type="protein sequence ID" value="MCA5005023.1"/>
    <property type="molecule type" value="Genomic_DNA"/>
</dbReference>
<evidence type="ECO:0000313" key="2">
    <source>
        <dbReference type="EMBL" id="MCA5005023.1"/>
    </source>
</evidence>
<dbReference type="Gene3D" id="3.40.390.10">
    <property type="entry name" value="Collagenase (Catalytic Domain)"/>
    <property type="match status" value="1"/>
</dbReference>
<accession>A0ABS7Z4C0</accession>
<feature type="domain" description="Peptidase M43 pregnancy-associated plasma-A" evidence="1">
    <location>
        <begin position="250"/>
        <end position="414"/>
    </location>
</feature>
<protein>
    <recommendedName>
        <fullName evidence="1">Peptidase M43 pregnancy-associated plasma-A domain-containing protein</fullName>
    </recommendedName>
</protein>
<proteinExistence type="predicted"/>
<dbReference type="Proteomes" id="UP001165302">
    <property type="component" value="Unassembled WGS sequence"/>
</dbReference>
<dbReference type="InterPro" id="IPR008754">
    <property type="entry name" value="Peptidase_M43"/>
</dbReference>
<comment type="caution">
    <text evidence="2">The sequence shown here is derived from an EMBL/GenBank/DDBJ whole genome shotgun (WGS) entry which is preliminary data.</text>
</comment>
<dbReference type="PROSITE" id="PS51257">
    <property type="entry name" value="PROKAR_LIPOPROTEIN"/>
    <property type="match status" value="1"/>
</dbReference>
<dbReference type="InterPro" id="IPR024079">
    <property type="entry name" value="MetalloPept_cat_dom_sf"/>
</dbReference>
<organism evidence="2 3">
    <name type="scientific">Sphingobacterium bovistauri</name>
    <dbReference type="NCBI Taxonomy" id="2781959"/>
    <lineage>
        <taxon>Bacteria</taxon>
        <taxon>Pseudomonadati</taxon>
        <taxon>Bacteroidota</taxon>
        <taxon>Sphingobacteriia</taxon>
        <taxon>Sphingobacteriales</taxon>
        <taxon>Sphingobacteriaceae</taxon>
        <taxon>Sphingobacterium</taxon>
    </lineage>
</organism>
<dbReference type="RefSeq" id="WP_225552412.1">
    <property type="nucleotide sequence ID" value="NZ_JADEYP010000011.1"/>
</dbReference>
<dbReference type="Pfam" id="PF05572">
    <property type="entry name" value="Peptidase_M43"/>
    <property type="match status" value="1"/>
</dbReference>
<reference evidence="2" key="1">
    <citation type="submission" date="2020-10" db="EMBL/GenBank/DDBJ databases">
        <authorList>
            <person name="Lu T."/>
            <person name="Wang Q."/>
            <person name="Han X."/>
        </authorList>
    </citation>
    <scope>NUCLEOTIDE SEQUENCE</scope>
    <source>
        <strain evidence="2">WQ 366</strain>
    </source>
</reference>
<sequence>MKKILYILLAIVLFQSCQKESFEYVIYKPTVEDIDSIYFSTGSKTLIADGKASLNFVIETFRKVRIANAIGQQKDTLMFVDYKTLPHSDIKIYANGSLIKDMIYKTTNSTANNIEFYAEIGNQKSVKKLVEIRQPQGIPQKIVVDVVFHVFELSITDVSYDPLRYQSITSTQLQDAISYANAIFNNSVGNDANSGNANIEFRLAKTNASGAALAIPGYNRIQYDATWKTSATAASFTIANFTSRINSTVAYQWNKDKFLNIYVIPSSPNNSIGNNRANYQIVKLSETPLLGITNVVNSQANVPTTDFYTNYGLGIHRSVFFPDPSRQIEIAGYLGLYYGLYATHTTGTAVLDYVNDTNKYLSGTNQSFNNTLSLYKLSVYGEKFLANNAMDDIRYASLRNTFTIGQVERMRLVMERSPVRTAWVKSN</sequence>
<name>A0ABS7Z4C0_9SPHI</name>
<evidence type="ECO:0000259" key="1">
    <source>
        <dbReference type="Pfam" id="PF05572"/>
    </source>
</evidence>